<evidence type="ECO:0000313" key="2">
    <source>
        <dbReference type="EMBL" id="MBB5234702.1"/>
    </source>
</evidence>
<name>A0A7W8GFL2_9DEIO</name>
<feature type="transmembrane region" description="Helical" evidence="1">
    <location>
        <begin position="260"/>
        <end position="278"/>
    </location>
</feature>
<keyword evidence="1" id="KW-0472">Membrane</keyword>
<feature type="transmembrane region" description="Helical" evidence="1">
    <location>
        <begin position="404"/>
        <end position="424"/>
    </location>
</feature>
<keyword evidence="3" id="KW-1185">Reference proteome</keyword>
<proteinExistence type="predicted"/>
<feature type="transmembrane region" description="Helical" evidence="1">
    <location>
        <begin position="299"/>
        <end position="331"/>
    </location>
</feature>
<dbReference type="EMBL" id="JACHFN010000007">
    <property type="protein sequence ID" value="MBB5234702.1"/>
    <property type="molecule type" value="Genomic_DNA"/>
</dbReference>
<organism evidence="2 3">
    <name type="scientific">Deinococcus budaensis</name>
    <dbReference type="NCBI Taxonomy" id="1665626"/>
    <lineage>
        <taxon>Bacteria</taxon>
        <taxon>Thermotogati</taxon>
        <taxon>Deinococcota</taxon>
        <taxon>Deinococci</taxon>
        <taxon>Deinococcales</taxon>
        <taxon>Deinococcaceae</taxon>
        <taxon>Deinococcus</taxon>
    </lineage>
</organism>
<gene>
    <name evidence="2" type="ORF">HNQ09_002145</name>
</gene>
<dbReference type="Proteomes" id="UP000525389">
    <property type="component" value="Unassembled WGS sequence"/>
</dbReference>
<sequence length="441" mass="45287">MRDQRERVKLTHRTSALLVGLALGGSAPGLSWRTGDVVRVPASEVIRDDLYVAGQDVQIDGAVTGDLITAGNTVRVNGPVGGNVWAAGQSVTLGGRVTGSARLAGSVLRVGGGAAIGRDLLAAGVGLDVAPGARIGRDVAFGGAQTRLNGTVARNAYVGAYGVEVGGPIGGDARFDVDNRATWPQNWTPGVARPDPLPSGVRFSEGGRVDGNLTLRMPDRPTLPQGAVAGRVEYAPLAAPRVPNVRAPVAVKTTNVGLNFLRDFVAVALAGLLLVWLARGPLTAITARLRALPGASLGYGALTFVGFPLAVLTFAGATVLVAVGLSVLGLWNLGLPLALIGAPVLLGVGALLTWAAWFAAQGLAAFLLGRWLAGAVRPGHPVQPLTAVLVGALVLALLAQVPVLGGLVTFSALLLTLGALWLWWRRPREPRLANLPPPHPA</sequence>
<keyword evidence="1" id="KW-1133">Transmembrane helix</keyword>
<dbReference type="AlphaFoldDB" id="A0A7W8GFL2"/>
<protein>
    <submittedName>
        <fullName evidence="2">Cytoskeletal protein CcmA (Bactofilin family)</fullName>
    </submittedName>
</protein>
<feature type="transmembrane region" description="Helical" evidence="1">
    <location>
        <begin position="337"/>
        <end position="360"/>
    </location>
</feature>
<evidence type="ECO:0000256" key="1">
    <source>
        <dbReference type="SAM" id="Phobius"/>
    </source>
</evidence>
<accession>A0A7W8GFL2</accession>
<feature type="transmembrane region" description="Helical" evidence="1">
    <location>
        <begin position="381"/>
        <end position="398"/>
    </location>
</feature>
<evidence type="ECO:0000313" key="3">
    <source>
        <dbReference type="Proteomes" id="UP000525389"/>
    </source>
</evidence>
<dbReference type="RefSeq" id="WP_184028867.1">
    <property type="nucleotide sequence ID" value="NZ_JACHFN010000007.1"/>
</dbReference>
<keyword evidence="1" id="KW-0812">Transmembrane</keyword>
<reference evidence="2 3" key="1">
    <citation type="submission" date="2020-08" db="EMBL/GenBank/DDBJ databases">
        <title>Genomic Encyclopedia of Type Strains, Phase IV (KMG-IV): sequencing the most valuable type-strain genomes for metagenomic binning, comparative biology and taxonomic classification.</title>
        <authorList>
            <person name="Goeker M."/>
        </authorList>
    </citation>
    <scope>NUCLEOTIDE SEQUENCE [LARGE SCALE GENOMIC DNA]</scope>
    <source>
        <strain evidence="2 3">DSM 101791</strain>
    </source>
</reference>
<comment type="caution">
    <text evidence="2">The sequence shown here is derived from an EMBL/GenBank/DDBJ whole genome shotgun (WGS) entry which is preliminary data.</text>
</comment>